<evidence type="ECO:0000313" key="1">
    <source>
        <dbReference type="EMBL" id="KDQ55879.1"/>
    </source>
</evidence>
<gene>
    <name evidence="1" type="ORF">JAAARDRAFT_195687</name>
</gene>
<dbReference type="EMBL" id="KL197724">
    <property type="protein sequence ID" value="KDQ55879.1"/>
    <property type="molecule type" value="Genomic_DNA"/>
</dbReference>
<dbReference type="HOGENOM" id="CLU_1289082_0_0_1"/>
<dbReference type="InParanoid" id="A0A067PM10"/>
<evidence type="ECO:0000313" key="2">
    <source>
        <dbReference type="Proteomes" id="UP000027265"/>
    </source>
</evidence>
<accession>A0A067PM10</accession>
<keyword evidence="2" id="KW-1185">Reference proteome</keyword>
<dbReference type="AlphaFoldDB" id="A0A067PM10"/>
<dbReference type="Proteomes" id="UP000027265">
    <property type="component" value="Unassembled WGS sequence"/>
</dbReference>
<protein>
    <submittedName>
        <fullName evidence="1">Uncharacterized protein</fullName>
    </submittedName>
</protein>
<reference evidence="2" key="1">
    <citation type="journal article" date="2014" name="Proc. Natl. Acad. Sci. U.S.A.">
        <title>Extensive sampling of basidiomycete genomes demonstrates inadequacy of the white-rot/brown-rot paradigm for wood decay fungi.</title>
        <authorList>
            <person name="Riley R."/>
            <person name="Salamov A.A."/>
            <person name="Brown D.W."/>
            <person name="Nagy L.G."/>
            <person name="Floudas D."/>
            <person name="Held B.W."/>
            <person name="Levasseur A."/>
            <person name="Lombard V."/>
            <person name="Morin E."/>
            <person name="Otillar R."/>
            <person name="Lindquist E.A."/>
            <person name="Sun H."/>
            <person name="LaButti K.M."/>
            <person name="Schmutz J."/>
            <person name="Jabbour D."/>
            <person name="Luo H."/>
            <person name="Baker S.E."/>
            <person name="Pisabarro A.G."/>
            <person name="Walton J.D."/>
            <person name="Blanchette R.A."/>
            <person name="Henrissat B."/>
            <person name="Martin F."/>
            <person name="Cullen D."/>
            <person name="Hibbett D.S."/>
            <person name="Grigoriev I.V."/>
        </authorList>
    </citation>
    <scope>NUCLEOTIDE SEQUENCE [LARGE SCALE GENOMIC DNA]</scope>
    <source>
        <strain evidence="2">MUCL 33604</strain>
    </source>
</reference>
<organism evidence="1 2">
    <name type="scientific">Jaapia argillacea MUCL 33604</name>
    <dbReference type="NCBI Taxonomy" id="933084"/>
    <lineage>
        <taxon>Eukaryota</taxon>
        <taxon>Fungi</taxon>
        <taxon>Dikarya</taxon>
        <taxon>Basidiomycota</taxon>
        <taxon>Agaricomycotina</taxon>
        <taxon>Agaricomycetes</taxon>
        <taxon>Agaricomycetidae</taxon>
        <taxon>Jaapiales</taxon>
        <taxon>Jaapiaceae</taxon>
        <taxon>Jaapia</taxon>
    </lineage>
</organism>
<sequence>MDYVKIPTLRKTSRPQQSKIVDCAYFVRLEPPCKKVDLGTTFSTSSMSASIFGAIQYILIRHLLARTGIQLQVEGDLRPLSDWIVSQTQNIPILAFQIFGVYSPVVIQRWAEKLSTLSYIIRFRDLVVSIEVHLHLSSLVQYDFTELLQILDGGAVVATSRHDIPAPLAVLAFVGVATWWCGSMVVDVARAAISAMASVVLVNRRPRVSPALPV</sequence>
<proteinExistence type="predicted"/>
<name>A0A067PM10_9AGAM</name>